<dbReference type="InterPro" id="IPR050529">
    <property type="entry name" value="CYP450_sterol_14alpha_dmase"/>
</dbReference>
<dbReference type="PROSITE" id="PS00086">
    <property type="entry name" value="CYTOCHROME_P450"/>
    <property type="match status" value="1"/>
</dbReference>
<evidence type="ECO:0000313" key="8">
    <source>
        <dbReference type="EMBL" id="KAF2114938.1"/>
    </source>
</evidence>
<evidence type="ECO:0000256" key="2">
    <source>
        <dbReference type="ARBA" id="ARBA00010617"/>
    </source>
</evidence>
<evidence type="ECO:0000313" key="9">
    <source>
        <dbReference type="Proteomes" id="UP000799770"/>
    </source>
</evidence>
<dbReference type="InterPro" id="IPR002403">
    <property type="entry name" value="Cyt_P450_E_grp-IV"/>
</dbReference>
<sequence>MKTIGISKEGIKKAFQSEGVTNTARHDDKHLVALCKIYQVQQLYPGKRLHELLHPALAYINRRLDVLEANTLSNPAHEGGITLSLYSMISETFTELGQEAYFGKTLAEIEPKMVSLFMDFDAVAWQVLYQYPTLLCRRMVRSKARMQAALEGYFSRPVKDRSDAAWMILELESDMNRRDVSLPDIALFFFQLYWSINGNMKKAPFWMLSFILFRPGLVDAIRKEVQPAFSADGFSMDYLSNSCPLLHSVWDETLRVTAFAASVRFLTEDVRIGGKILRRGNRLMIPQRQLHFNPHAFGEDAASFNHKRFLEQSKLKKHSSFRPFGGGTTLCPGRRLTEKTSLAFVAMILQKFDLELEPHTQSFPIATEGNPSIGLVDVEQGSDLKVNLRIRTTVV</sequence>
<evidence type="ECO:0000256" key="4">
    <source>
        <dbReference type="ARBA" id="ARBA00022723"/>
    </source>
</evidence>
<dbReference type="EMBL" id="ML977324">
    <property type="protein sequence ID" value="KAF2114938.1"/>
    <property type="molecule type" value="Genomic_DNA"/>
</dbReference>
<keyword evidence="7" id="KW-0560">Oxidoreductase</keyword>
<dbReference type="OrthoDB" id="1470350at2759"/>
<dbReference type="SUPFAM" id="SSF48264">
    <property type="entry name" value="Cytochrome P450"/>
    <property type="match status" value="1"/>
</dbReference>
<evidence type="ECO:0000256" key="6">
    <source>
        <dbReference type="PIRSR" id="PIRSR602403-1"/>
    </source>
</evidence>
<evidence type="ECO:0000256" key="3">
    <source>
        <dbReference type="ARBA" id="ARBA00022617"/>
    </source>
</evidence>
<comment type="cofactor">
    <cofactor evidence="1 6">
        <name>heme</name>
        <dbReference type="ChEBI" id="CHEBI:30413"/>
    </cofactor>
</comment>
<comment type="similarity">
    <text evidence="2 7">Belongs to the cytochrome P450 family.</text>
</comment>
<reference evidence="8" key="1">
    <citation type="journal article" date="2020" name="Stud. Mycol.">
        <title>101 Dothideomycetes genomes: a test case for predicting lifestyles and emergence of pathogens.</title>
        <authorList>
            <person name="Haridas S."/>
            <person name="Albert R."/>
            <person name="Binder M."/>
            <person name="Bloem J."/>
            <person name="Labutti K."/>
            <person name="Salamov A."/>
            <person name="Andreopoulos B."/>
            <person name="Baker S."/>
            <person name="Barry K."/>
            <person name="Bills G."/>
            <person name="Bluhm B."/>
            <person name="Cannon C."/>
            <person name="Castanera R."/>
            <person name="Culley D."/>
            <person name="Daum C."/>
            <person name="Ezra D."/>
            <person name="Gonzalez J."/>
            <person name="Henrissat B."/>
            <person name="Kuo A."/>
            <person name="Liang C."/>
            <person name="Lipzen A."/>
            <person name="Lutzoni F."/>
            <person name="Magnuson J."/>
            <person name="Mondo S."/>
            <person name="Nolan M."/>
            <person name="Ohm R."/>
            <person name="Pangilinan J."/>
            <person name="Park H.-J."/>
            <person name="Ramirez L."/>
            <person name="Alfaro M."/>
            <person name="Sun H."/>
            <person name="Tritt A."/>
            <person name="Yoshinaga Y."/>
            <person name="Zwiers L.-H."/>
            <person name="Turgeon B."/>
            <person name="Goodwin S."/>
            <person name="Spatafora J."/>
            <person name="Crous P."/>
            <person name="Grigoriev I."/>
        </authorList>
    </citation>
    <scope>NUCLEOTIDE SEQUENCE</scope>
    <source>
        <strain evidence="8">CBS 627.86</strain>
    </source>
</reference>
<keyword evidence="9" id="KW-1185">Reference proteome</keyword>
<dbReference type="PANTHER" id="PTHR24304">
    <property type="entry name" value="CYTOCHROME P450 FAMILY 7"/>
    <property type="match status" value="1"/>
</dbReference>
<proteinExistence type="inferred from homology"/>
<gene>
    <name evidence="8" type="ORF">BDV96DRAFT_494214</name>
</gene>
<evidence type="ECO:0000256" key="5">
    <source>
        <dbReference type="ARBA" id="ARBA00023004"/>
    </source>
</evidence>
<dbReference type="GO" id="GO:0005506">
    <property type="term" value="F:iron ion binding"/>
    <property type="evidence" value="ECO:0007669"/>
    <property type="project" value="InterPro"/>
</dbReference>
<name>A0A6A5Z982_9PLEO</name>
<dbReference type="Pfam" id="PF00067">
    <property type="entry name" value="p450"/>
    <property type="match status" value="1"/>
</dbReference>
<accession>A0A6A5Z982</accession>
<dbReference type="GO" id="GO:0020037">
    <property type="term" value="F:heme binding"/>
    <property type="evidence" value="ECO:0007669"/>
    <property type="project" value="InterPro"/>
</dbReference>
<keyword evidence="5 6" id="KW-0408">Iron</keyword>
<dbReference type="PANTHER" id="PTHR24304:SF2">
    <property type="entry name" value="24-HYDROXYCHOLESTEROL 7-ALPHA-HYDROXYLASE"/>
    <property type="match status" value="1"/>
</dbReference>
<keyword evidence="4 6" id="KW-0479">Metal-binding</keyword>
<dbReference type="AlphaFoldDB" id="A0A6A5Z982"/>
<dbReference type="GO" id="GO:0016705">
    <property type="term" value="F:oxidoreductase activity, acting on paired donors, with incorporation or reduction of molecular oxygen"/>
    <property type="evidence" value="ECO:0007669"/>
    <property type="project" value="InterPro"/>
</dbReference>
<evidence type="ECO:0000256" key="1">
    <source>
        <dbReference type="ARBA" id="ARBA00001971"/>
    </source>
</evidence>
<dbReference type="InterPro" id="IPR001128">
    <property type="entry name" value="Cyt_P450"/>
</dbReference>
<dbReference type="InterPro" id="IPR017972">
    <property type="entry name" value="Cyt_P450_CS"/>
</dbReference>
<dbReference type="Proteomes" id="UP000799770">
    <property type="component" value="Unassembled WGS sequence"/>
</dbReference>
<keyword evidence="7" id="KW-0503">Monooxygenase</keyword>
<dbReference type="InterPro" id="IPR036396">
    <property type="entry name" value="Cyt_P450_sf"/>
</dbReference>
<dbReference type="Gene3D" id="1.10.630.10">
    <property type="entry name" value="Cytochrome P450"/>
    <property type="match status" value="1"/>
</dbReference>
<dbReference type="PRINTS" id="PR00465">
    <property type="entry name" value="EP450IV"/>
</dbReference>
<protein>
    <submittedName>
        <fullName evidence="8">Cytochrome P450</fullName>
    </submittedName>
</protein>
<dbReference type="CDD" id="cd11040">
    <property type="entry name" value="CYP7_CYP8-like"/>
    <property type="match status" value="1"/>
</dbReference>
<dbReference type="GO" id="GO:0008395">
    <property type="term" value="F:steroid hydroxylase activity"/>
    <property type="evidence" value="ECO:0007669"/>
    <property type="project" value="TreeGrafter"/>
</dbReference>
<feature type="binding site" description="axial binding residue" evidence="6">
    <location>
        <position position="331"/>
    </location>
    <ligand>
        <name>heme</name>
        <dbReference type="ChEBI" id="CHEBI:30413"/>
    </ligand>
    <ligandPart>
        <name>Fe</name>
        <dbReference type="ChEBI" id="CHEBI:18248"/>
    </ligandPart>
</feature>
<evidence type="ECO:0000256" key="7">
    <source>
        <dbReference type="RuleBase" id="RU000461"/>
    </source>
</evidence>
<organism evidence="8 9">
    <name type="scientific">Lophiotrema nucula</name>
    <dbReference type="NCBI Taxonomy" id="690887"/>
    <lineage>
        <taxon>Eukaryota</taxon>
        <taxon>Fungi</taxon>
        <taxon>Dikarya</taxon>
        <taxon>Ascomycota</taxon>
        <taxon>Pezizomycotina</taxon>
        <taxon>Dothideomycetes</taxon>
        <taxon>Pleosporomycetidae</taxon>
        <taxon>Pleosporales</taxon>
        <taxon>Lophiotremataceae</taxon>
        <taxon>Lophiotrema</taxon>
    </lineage>
</organism>
<keyword evidence="3 6" id="KW-0349">Heme</keyword>